<reference evidence="9" key="1">
    <citation type="submission" date="2022-06" db="EMBL/GenBank/DDBJ databases">
        <authorList>
            <person name="Ping M."/>
        </authorList>
    </citation>
    <scope>NUCLEOTIDE SEQUENCE</scope>
    <source>
        <strain evidence="9">JCM11759T</strain>
    </source>
</reference>
<evidence type="ECO:0000256" key="4">
    <source>
        <dbReference type="ARBA" id="ARBA00022692"/>
    </source>
</evidence>
<dbReference type="InterPro" id="IPR050366">
    <property type="entry name" value="BP-dependent_transpt_permease"/>
</dbReference>
<feature type="transmembrane region" description="Helical" evidence="7">
    <location>
        <begin position="83"/>
        <end position="109"/>
    </location>
</feature>
<keyword evidence="6 7" id="KW-0472">Membrane</keyword>
<keyword evidence="5 7" id="KW-1133">Transmembrane helix</keyword>
<dbReference type="RefSeq" id="WP_254421095.1">
    <property type="nucleotide sequence ID" value="NZ_BAAAJB010000046.1"/>
</dbReference>
<dbReference type="EMBL" id="CP099837">
    <property type="protein sequence ID" value="USY22310.1"/>
    <property type="molecule type" value="Genomic_DNA"/>
</dbReference>
<dbReference type="CDD" id="cd06261">
    <property type="entry name" value="TM_PBP2"/>
    <property type="match status" value="1"/>
</dbReference>
<evidence type="ECO:0000256" key="7">
    <source>
        <dbReference type="RuleBase" id="RU363032"/>
    </source>
</evidence>
<feature type="transmembrane region" description="Helical" evidence="7">
    <location>
        <begin position="208"/>
        <end position="228"/>
    </location>
</feature>
<feature type="transmembrane region" description="Helical" evidence="7">
    <location>
        <begin position="20"/>
        <end position="42"/>
    </location>
</feature>
<evidence type="ECO:0000313" key="10">
    <source>
        <dbReference type="Proteomes" id="UP001055940"/>
    </source>
</evidence>
<protein>
    <submittedName>
        <fullName evidence="9">ABC transporter permease subunit</fullName>
    </submittedName>
</protein>
<sequence>MTPASRTRSRTLSRTTDAVGWVLLCLPGGLALAAAFLGPLAVGPGQTSSQGRPFQPPGDGLPLGTDHLGRDVWAVLLDAGPALILLPLAATALSTLLGTVLGLLTGWYGGHLSSLVLRSGELLLVVPPLLVTLLAANAASGPTVLVVVIALVGTPATLRFTRAATLTAVSRGHVEHSVALGERTPVVFVRDVLPTIAAPVLADAGLRLVSAVYVVASIGFLGFGGPTLGDSWARMTADNLSGVPLNPWALAAPAACVVALAVSVNLIADRCADRFRRGM</sequence>
<accession>A0ABY5DH45</accession>
<evidence type="ECO:0000256" key="5">
    <source>
        <dbReference type="ARBA" id="ARBA00022989"/>
    </source>
</evidence>
<dbReference type="Pfam" id="PF00528">
    <property type="entry name" value="BPD_transp_1"/>
    <property type="match status" value="1"/>
</dbReference>
<dbReference type="PANTHER" id="PTHR43386">
    <property type="entry name" value="OLIGOPEPTIDE TRANSPORT SYSTEM PERMEASE PROTEIN APPC"/>
    <property type="match status" value="1"/>
</dbReference>
<evidence type="ECO:0000256" key="3">
    <source>
        <dbReference type="ARBA" id="ARBA00022475"/>
    </source>
</evidence>
<feature type="domain" description="ABC transmembrane type-1" evidence="8">
    <location>
        <begin position="80"/>
        <end position="268"/>
    </location>
</feature>
<keyword evidence="3" id="KW-1003">Cell membrane</keyword>
<dbReference type="InterPro" id="IPR000515">
    <property type="entry name" value="MetI-like"/>
</dbReference>
<evidence type="ECO:0000259" key="8">
    <source>
        <dbReference type="PROSITE" id="PS50928"/>
    </source>
</evidence>
<dbReference type="Gene3D" id="1.10.3720.10">
    <property type="entry name" value="MetI-like"/>
    <property type="match status" value="1"/>
</dbReference>
<dbReference type="Proteomes" id="UP001055940">
    <property type="component" value="Chromosome"/>
</dbReference>
<keyword evidence="4 7" id="KW-0812">Transmembrane</keyword>
<comment type="subcellular location">
    <subcellularLocation>
        <location evidence="1 7">Cell membrane</location>
        <topology evidence="1 7">Multi-pass membrane protein</topology>
    </subcellularLocation>
</comment>
<feature type="transmembrane region" description="Helical" evidence="7">
    <location>
        <begin position="129"/>
        <end position="152"/>
    </location>
</feature>
<dbReference type="InterPro" id="IPR035906">
    <property type="entry name" value="MetI-like_sf"/>
</dbReference>
<gene>
    <name evidence="9" type="ORF">NE857_12290</name>
</gene>
<evidence type="ECO:0000256" key="6">
    <source>
        <dbReference type="ARBA" id="ARBA00023136"/>
    </source>
</evidence>
<name>A0ABY5DH45_9ACTN</name>
<dbReference type="PROSITE" id="PS50928">
    <property type="entry name" value="ABC_TM1"/>
    <property type="match status" value="1"/>
</dbReference>
<comment type="similarity">
    <text evidence="7">Belongs to the binding-protein-dependent transport system permease family.</text>
</comment>
<proteinExistence type="inferred from homology"/>
<dbReference type="PANTHER" id="PTHR43386:SF25">
    <property type="entry name" value="PEPTIDE ABC TRANSPORTER PERMEASE PROTEIN"/>
    <property type="match status" value="1"/>
</dbReference>
<evidence type="ECO:0000256" key="1">
    <source>
        <dbReference type="ARBA" id="ARBA00004651"/>
    </source>
</evidence>
<feature type="transmembrane region" description="Helical" evidence="7">
    <location>
        <begin position="248"/>
        <end position="268"/>
    </location>
</feature>
<keyword evidence="10" id="KW-1185">Reference proteome</keyword>
<dbReference type="SUPFAM" id="SSF161098">
    <property type="entry name" value="MetI-like"/>
    <property type="match status" value="1"/>
</dbReference>
<organism evidence="9 10">
    <name type="scientific">Nocardiopsis exhalans</name>
    <dbReference type="NCBI Taxonomy" id="163604"/>
    <lineage>
        <taxon>Bacteria</taxon>
        <taxon>Bacillati</taxon>
        <taxon>Actinomycetota</taxon>
        <taxon>Actinomycetes</taxon>
        <taxon>Streptosporangiales</taxon>
        <taxon>Nocardiopsidaceae</taxon>
        <taxon>Nocardiopsis</taxon>
    </lineage>
</organism>
<evidence type="ECO:0000313" key="9">
    <source>
        <dbReference type="EMBL" id="USY22310.1"/>
    </source>
</evidence>
<keyword evidence="2 7" id="KW-0813">Transport</keyword>
<evidence type="ECO:0000256" key="2">
    <source>
        <dbReference type="ARBA" id="ARBA00022448"/>
    </source>
</evidence>